<organism evidence="10 11">
    <name type="scientific">Hydrogenovibrio thermophilus</name>
    <dbReference type="NCBI Taxonomy" id="265883"/>
    <lineage>
        <taxon>Bacteria</taxon>
        <taxon>Pseudomonadati</taxon>
        <taxon>Pseudomonadota</taxon>
        <taxon>Gammaproteobacteria</taxon>
        <taxon>Thiotrichales</taxon>
        <taxon>Piscirickettsiaceae</taxon>
        <taxon>Hydrogenovibrio</taxon>
    </lineage>
</organism>
<feature type="transmembrane region" description="Helical" evidence="9">
    <location>
        <begin position="1009"/>
        <end position="1036"/>
    </location>
</feature>
<evidence type="ECO:0000256" key="9">
    <source>
        <dbReference type="RuleBase" id="RU364070"/>
    </source>
</evidence>
<dbReference type="PANTHER" id="PTHR32063">
    <property type="match status" value="1"/>
</dbReference>
<keyword evidence="11" id="KW-1185">Reference proteome</keyword>
<keyword evidence="4" id="KW-1003">Cell membrane</keyword>
<feature type="transmembrane region" description="Helical" evidence="9">
    <location>
        <begin position="883"/>
        <end position="900"/>
    </location>
</feature>
<dbReference type="NCBIfam" id="NF000282">
    <property type="entry name" value="RND_permease_1"/>
    <property type="match status" value="1"/>
</dbReference>
<feature type="transmembrane region" description="Helical" evidence="9">
    <location>
        <begin position="548"/>
        <end position="565"/>
    </location>
</feature>
<gene>
    <name evidence="10" type="ORF">EPV75_08230</name>
</gene>
<name>A0A410H408_9GAMM</name>
<reference evidence="10 11" key="1">
    <citation type="journal article" date="2018" name="Environ. Microbiol.">
        <title>Genomes of ubiquitous marine and hypersaline Hydrogenovibrio, Thiomicrorhabdus and Thiomicrospira spp. encode a diversity of mechanisms to sustain chemolithoautotrophy in heterogeneous environments.</title>
        <authorList>
            <person name="Scott K.M."/>
            <person name="Williams J."/>
            <person name="Porter C.M.B."/>
            <person name="Russel S."/>
            <person name="Harmer T.L."/>
            <person name="Paul J.H."/>
            <person name="Antonen K.M."/>
            <person name="Bridges M.K."/>
            <person name="Camper G.J."/>
            <person name="Campla C.K."/>
            <person name="Casella L.G."/>
            <person name="Chase E."/>
            <person name="Conrad J.W."/>
            <person name="Cruz M.C."/>
            <person name="Dunlap D.S."/>
            <person name="Duran L."/>
            <person name="Fahsbender E.M."/>
            <person name="Goldsmith D.B."/>
            <person name="Keeley R.F."/>
            <person name="Kondoff M.R."/>
            <person name="Kussy B.I."/>
            <person name="Lane M.K."/>
            <person name="Lawler S."/>
            <person name="Leigh B.A."/>
            <person name="Lewis C."/>
            <person name="Lostal L.M."/>
            <person name="Marking D."/>
            <person name="Mancera P.A."/>
            <person name="McClenthan E.C."/>
            <person name="McIntyre E.A."/>
            <person name="Mine J.A."/>
            <person name="Modi S."/>
            <person name="Moore B.D."/>
            <person name="Morgan W.A."/>
            <person name="Nelson K.M."/>
            <person name="Nguyen K.N."/>
            <person name="Ogburn N."/>
            <person name="Parrino D.G."/>
            <person name="Pedapudi A.D."/>
            <person name="Pelham R.P."/>
            <person name="Preece A.M."/>
            <person name="Rampersad E.A."/>
            <person name="Richardson J.C."/>
            <person name="Rodgers C.M."/>
            <person name="Schaffer B.L."/>
            <person name="Sheridan N.E."/>
            <person name="Solone M.R."/>
            <person name="Staley Z.R."/>
            <person name="Tabuchi M."/>
            <person name="Waide R.J."/>
            <person name="Wanjugi P.W."/>
            <person name="Young S."/>
            <person name="Clum A."/>
            <person name="Daum C."/>
            <person name="Huntemann M."/>
            <person name="Ivanova N."/>
            <person name="Kyrpides N."/>
            <person name="Mikhailova N."/>
            <person name="Palaniappan K."/>
            <person name="Pillay M."/>
            <person name="Reddy T.B.K."/>
            <person name="Shapiro N."/>
            <person name="Stamatis D."/>
            <person name="Varghese N."/>
            <person name="Woyke T."/>
            <person name="Boden R."/>
            <person name="Freyermuth S.K."/>
            <person name="Kerfeld C.A."/>
        </authorList>
    </citation>
    <scope>NUCLEOTIDE SEQUENCE [LARGE SCALE GENOMIC DNA]</scope>
    <source>
        <strain evidence="10 11">JR-2</strain>
    </source>
</reference>
<feature type="transmembrane region" description="Helical" evidence="9">
    <location>
        <begin position="907"/>
        <end position="927"/>
    </location>
</feature>
<protein>
    <recommendedName>
        <fullName evidence="9">Efflux pump membrane transporter</fullName>
    </recommendedName>
</protein>
<dbReference type="GO" id="GO:0015562">
    <property type="term" value="F:efflux transmembrane transporter activity"/>
    <property type="evidence" value="ECO:0007669"/>
    <property type="project" value="InterPro"/>
</dbReference>
<dbReference type="GO" id="GO:0005886">
    <property type="term" value="C:plasma membrane"/>
    <property type="evidence" value="ECO:0007669"/>
    <property type="project" value="UniProtKB-SubCell"/>
</dbReference>
<evidence type="ECO:0000313" key="11">
    <source>
        <dbReference type="Proteomes" id="UP000285478"/>
    </source>
</evidence>
<dbReference type="GO" id="GO:0042910">
    <property type="term" value="F:xenobiotic transmembrane transporter activity"/>
    <property type="evidence" value="ECO:0007669"/>
    <property type="project" value="TreeGrafter"/>
</dbReference>
<evidence type="ECO:0000256" key="8">
    <source>
        <dbReference type="ARBA" id="ARBA00023136"/>
    </source>
</evidence>
<dbReference type="Gene3D" id="3.30.70.1440">
    <property type="entry name" value="Multidrug efflux transporter AcrB pore domain"/>
    <property type="match status" value="1"/>
</dbReference>
<dbReference type="RefSeq" id="WP_128385068.1">
    <property type="nucleotide sequence ID" value="NZ_CP035033.1"/>
</dbReference>
<dbReference type="FunFam" id="3.30.70.1430:FF:000002">
    <property type="entry name" value="Efflux pump membrane transporter"/>
    <property type="match status" value="1"/>
</dbReference>
<feature type="transmembrane region" description="Helical" evidence="9">
    <location>
        <begin position="982"/>
        <end position="1003"/>
    </location>
</feature>
<dbReference type="SUPFAM" id="SSF82866">
    <property type="entry name" value="Multidrug efflux transporter AcrB transmembrane domain"/>
    <property type="match status" value="2"/>
</dbReference>
<dbReference type="SUPFAM" id="SSF82714">
    <property type="entry name" value="Multidrug efflux transporter AcrB TolC docking domain, DN and DC subdomains"/>
    <property type="match status" value="2"/>
</dbReference>
<comment type="caution">
    <text evidence="9">Lacks conserved residue(s) required for the propagation of feature annotation.</text>
</comment>
<dbReference type="InterPro" id="IPR004764">
    <property type="entry name" value="MdtF-like"/>
</dbReference>
<dbReference type="FunFam" id="3.30.70.1430:FF:000001">
    <property type="entry name" value="Efflux pump membrane transporter"/>
    <property type="match status" value="1"/>
</dbReference>
<keyword evidence="8 9" id="KW-0472">Membrane</keyword>
<comment type="similarity">
    <text evidence="2 9">Belongs to the resistance-nodulation-cell division (RND) (TC 2.A.6) family.</text>
</comment>
<dbReference type="PRINTS" id="PR00702">
    <property type="entry name" value="ACRIFLAVINRP"/>
</dbReference>
<evidence type="ECO:0000256" key="5">
    <source>
        <dbReference type="ARBA" id="ARBA00022519"/>
    </source>
</evidence>
<dbReference type="Gene3D" id="3.30.70.1320">
    <property type="entry name" value="Multidrug efflux transporter AcrB pore domain like"/>
    <property type="match status" value="1"/>
</dbReference>
<dbReference type="InterPro" id="IPR001036">
    <property type="entry name" value="Acrflvin-R"/>
</dbReference>
<feature type="transmembrane region" description="Helical" evidence="9">
    <location>
        <begin position="378"/>
        <end position="399"/>
    </location>
</feature>
<comment type="subcellular location">
    <subcellularLocation>
        <location evidence="1 9">Cell inner membrane</location>
        <topology evidence="1 9">Multi-pass membrane protein</topology>
    </subcellularLocation>
</comment>
<feature type="transmembrane region" description="Helical" evidence="9">
    <location>
        <begin position="405"/>
        <end position="425"/>
    </location>
</feature>
<keyword evidence="3 9" id="KW-0813">Transport</keyword>
<evidence type="ECO:0000256" key="7">
    <source>
        <dbReference type="ARBA" id="ARBA00022989"/>
    </source>
</evidence>
<sequence length="1050" mass="113673">MAAEKLNKARRSFATHFIDRPVTAWVIALLVMIAGVISIKSLPVSQFPSIAPPMISVTATYPGASAQVIEDTVTQVIENKMKGLDGLLYMSSTSESTGQAEIQLYFRNGTDADIAQMQIQNKLQTAMSSIPDAVQKQGIQVAKKARNFLMVVTLVSPDKSLNAFDLGDYAATHIIDQISRVEGVGETLQFSAEYAMRIWLNPHQLAKYELTSTDVVSAIQANNAVVTAGQLGASPAVEDQPINVTVNLQSRLKTVDDFRNVIVKTDESGATITVGDVSRVEIGADTYSKMARYEGTPAAGFAVKITPSANALDTAERVKKRMAELSELFPDGMEYLFPYDTTPFIQISIESVIQTLIEAVILVVLIMYLFLGNLRATFIPTITVPVVLLGTFGVLAYFGYSINTLTMFAMVLAIGLLVDDAIVVVENVERVMHEEGLPAKEATRRSMNQISGALIGIGLVLSAVFLPMAFFPGSAGVIYKQFAVTIVSAMVLSVMAAFILTPALCATILKPVDKEKESRGFFGWFNRNFTRATNGYGRGVKGVIKHRYSFLLIYALIVAATGYLYTKTPSGFLPEEDQGFMFTQVMMPPGATREQTLAVVKQVEDHYLSTERENIASLFTVLGFNFSGTGQNTAIAFINLKPWSERSSPAQSVNAIAGRAMAKFSQIKEGMVFAFGPPPVIELGNATGFNLYVKDNAGLGRDKLYDARNQVLGMASQNPNLVGVRPNGQEPAPVLEMKVDKQKAEALGLKVSDINTALSVAWGSAYVDDFIKQSKVKKIYVQADAPYRMRPEDMQDWYVRNNQGEMIPATAFLTTQWTKESPKLERYNGVPALQVLGASPPNVSSGQAMQAIEQIAQTLPKGIGIEWTGLSYEEKAAGSKATLLYALSILVVFLCLAALYESWSLPVSVMLIVPLGALGTLIAANFFQMPSDIYFQVGLLTIVGLATKNAILIVEFSKELVEEGVEAVEASIRAAKMRLRPILMTSLAFGFGVLPLALSAGAGSGAHHAIGIGVLGGMVSATALGIFLVPMFFVVMQQWFAKKLTKPAAE</sequence>
<evidence type="ECO:0000313" key="10">
    <source>
        <dbReference type="EMBL" id="QAB15654.1"/>
    </source>
</evidence>
<dbReference type="SUPFAM" id="SSF82693">
    <property type="entry name" value="Multidrug efflux transporter AcrB pore domain, PN1, PN2, PC1 and PC2 subdomains"/>
    <property type="match status" value="3"/>
</dbReference>
<evidence type="ECO:0000256" key="3">
    <source>
        <dbReference type="ARBA" id="ARBA00022448"/>
    </source>
</evidence>
<dbReference type="AlphaFoldDB" id="A0A410H408"/>
<evidence type="ECO:0000256" key="1">
    <source>
        <dbReference type="ARBA" id="ARBA00004429"/>
    </source>
</evidence>
<feature type="transmembrane region" description="Helical" evidence="9">
    <location>
        <begin position="21"/>
        <end position="39"/>
    </location>
</feature>
<proteinExistence type="inferred from homology"/>
<evidence type="ECO:0000256" key="2">
    <source>
        <dbReference type="ARBA" id="ARBA00010942"/>
    </source>
</evidence>
<keyword evidence="5 9" id="KW-0997">Cell inner membrane</keyword>
<dbReference type="KEGG" id="htr:EPV75_08230"/>
<feature type="transmembrane region" description="Helical" evidence="9">
    <location>
        <begin position="450"/>
        <end position="470"/>
    </location>
</feature>
<dbReference type="EMBL" id="CP035033">
    <property type="protein sequence ID" value="QAB15654.1"/>
    <property type="molecule type" value="Genomic_DNA"/>
</dbReference>
<dbReference type="InterPro" id="IPR027463">
    <property type="entry name" value="AcrB_DN_DC_subdom"/>
</dbReference>
<dbReference type="Proteomes" id="UP000285478">
    <property type="component" value="Chromosome"/>
</dbReference>
<dbReference type="NCBIfam" id="TIGR00915">
    <property type="entry name" value="2A0602"/>
    <property type="match status" value="1"/>
</dbReference>
<evidence type="ECO:0000256" key="4">
    <source>
        <dbReference type="ARBA" id="ARBA00022475"/>
    </source>
</evidence>
<dbReference type="Gene3D" id="3.30.70.1430">
    <property type="entry name" value="Multidrug efflux transporter AcrB pore domain"/>
    <property type="match status" value="2"/>
</dbReference>
<dbReference type="Gene3D" id="3.30.2090.10">
    <property type="entry name" value="Multidrug efflux transporter AcrB TolC docking domain, DN and DC subdomains"/>
    <property type="match status" value="2"/>
</dbReference>
<dbReference type="PANTHER" id="PTHR32063:SF13">
    <property type="entry name" value="MULTIDRUG EFFLUX PUMP SUBUNIT ACRB-RELATED"/>
    <property type="match status" value="1"/>
</dbReference>
<dbReference type="GO" id="GO:0009636">
    <property type="term" value="P:response to toxic substance"/>
    <property type="evidence" value="ECO:0007669"/>
    <property type="project" value="UniProtKB-ARBA"/>
</dbReference>
<keyword evidence="6 9" id="KW-0812">Transmembrane</keyword>
<accession>A0A410H408</accession>
<keyword evidence="7 9" id="KW-1133">Transmembrane helix</keyword>
<dbReference type="Pfam" id="PF00873">
    <property type="entry name" value="ACR_tran"/>
    <property type="match status" value="1"/>
</dbReference>
<dbReference type="FunFam" id="1.20.1640.10:FF:000001">
    <property type="entry name" value="Efflux pump membrane transporter"/>
    <property type="match status" value="1"/>
</dbReference>
<evidence type="ECO:0000256" key="6">
    <source>
        <dbReference type="ARBA" id="ARBA00022692"/>
    </source>
</evidence>
<feature type="transmembrane region" description="Helical" evidence="9">
    <location>
        <begin position="352"/>
        <end position="371"/>
    </location>
</feature>
<dbReference type="Gene3D" id="1.20.1640.10">
    <property type="entry name" value="Multidrug efflux transporter AcrB transmembrane domain"/>
    <property type="match status" value="2"/>
</dbReference>
<feature type="transmembrane region" description="Helical" evidence="9">
    <location>
        <begin position="482"/>
        <end position="509"/>
    </location>
</feature>